<dbReference type="AlphaFoldDB" id="A0A919P1P6"/>
<evidence type="ECO:0008006" key="3">
    <source>
        <dbReference type="Google" id="ProtNLM"/>
    </source>
</evidence>
<proteinExistence type="predicted"/>
<dbReference type="Gene3D" id="6.10.140.2080">
    <property type="match status" value="1"/>
</dbReference>
<evidence type="ECO:0000313" key="1">
    <source>
        <dbReference type="EMBL" id="GIG20041.1"/>
    </source>
</evidence>
<name>A0A919P1P6_9CELL</name>
<organism evidence="1 2">
    <name type="scientific">Cellulomonas chitinilytica</name>
    <dbReference type="NCBI Taxonomy" id="398759"/>
    <lineage>
        <taxon>Bacteria</taxon>
        <taxon>Bacillati</taxon>
        <taxon>Actinomycetota</taxon>
        <taxon>Actinomycetes</taxon>
        <taxon>Micrococcales</taxon>
        <taxon>Cellulomonadaceae</taxon>
        <taxon>Cellulomonas</taxon>
    </lineage>
</organism>
<sequence>MNRQNAVRRVAGWLRAGYPVGVPENDYVALLALLRRKLTEDEVSEVADRIILLHPDGATEDAVGEQIGALLSDEPHESDIARVSARLAAVGWPLADVDD</sequence>
<reference evidence="1" key="1">
    <citation type="submission" date="2021-01" db="EMBL/GenBank/DDBJ databases">
        <title>Whole genome shotgun sequence of Cellulomonas chitinilytica NBRC 110799.</title>
        <authorList>
            <person name="Komaki H."/>
            <person name="Tamura T."/>
        </authorList>
    </citation>
    <scope>NUCLEOTIDE SEQUENCE</scope>
    <source>
        <strain evidence="1">NBRC 110799</strain>
    </source>
</reference>
<comment type="caution">
    <text evidence="1">The sequence shown here is derived from an EMBL/GenBank/DDBJ whole genome shotgun (WGS) entry which is preliminary data.</text>
</comment>
<dbReference type="InterPro" id="IPR021784">
    <property type="entry name" value="DUF3349"/>
</dbReference>
<dbReference type="RefSeq" id="WP_203748797.1">
    <property type="nucleotide sequence ID" value="NZ_BONK01000002.1"/>
</dbReference>
<dbReference type="Pfam" id="PF11829">
    <property type="entry name" value="DUF3349"/>
    <property type="match status" value="1"/>
</dbReference>
<dbReference type="Gene3D" id="1.10.10.2390">
    <property type="match status" value="1"/>
</dbReference>
<protein>
    <recommendedName>
        <fullName evidence="3">DUF3349 domain-containing protein</fullName>
    </recommendedName>
</protein>
<dbReference type="EMBL" id="BONK01000002">
    <property type="protein sequence ID" value="GIG20041.1"/>
    <property type="molecule type" value="Genomic_DNA"/>
</dbReference>
<accession>A0A919P1P6</accession>
<dbReference type="Proteomes" id="UP000632740">
    <property type="component" value="Unassembled WGS sequence"/>
</dbReference>
<evidence type="ECO:0000313" key="2">
    <source>
        <dbReference type="Proteomes" id="UP000632740"/>
    </source>
</evidence>
<keyword evidence="2" id="KW-1185">Reference proteome</keyword>
<gene>
    <name evidence="1" type="ORF">Cch01nite_07650</name>
</gene>